<keyword evidence="3" id="KW-1185">Reference proteome</keyword>
<reference evidence="2" key="2">
    <citation type="journal article" date="2023" name="Science">
        <title>Genomic signatures of disease resistance in endangered staghorn corals.</title>
        <authorList>
            <person name="Vollmer S.V."/>
            <person name="Selwyn J.D."/>
            <person name="Despard B.A."/>
            <person name="Roesel C.L."/>
        </authorList>
    </citation>
    <scope>NUCLEOTIDE SEQUENCE</scope>
    <source>
        <strain evidence="2">K2</strain>
    </source>
</reference>
<sequence>MSPPAAAQSNNRKRSEDWESFASHFTTEFEALKGEVETLRAEVRQLKRALRDAKERKVNDDEPQEGTMEHLMKVVVNTTSAFEGLKTTLFLLFSEEALRVSSLKGITTVAGGSSTALDKEKLNLIYCKSVISL</sequence>
<protein>
    <submittedName>
        <fullName evidence="2">Uncharacterized protein</fullName>
    </submittedName>
</protein>
<evidence type="ECO:0000256" key="1">
    <source>
        <dbReference type="SAM" id="Coils"/>
    </source>
</evidence>
<name>A0AAD9QK32_ACRCE</name>
<evidence type="ECO:0000313" key="2">
    <source>
        <dbReference type="EMBL" id="KAK2562629.1"/>
    </source>
</evidence>
<accession>A0AAD9QK32</accession>
<dbReference type="EMBL" id="JARQWQ010000028">
    <property type="protein sequence ID" value="KAK2562629.1"/>
    <property type="molecule type" value="Genomic_DNA"/>
</dbReference>
<gene>
    <name evidence="2" type="ORF">P5673_014317</name>
</gene>
<proteinExistence type="predicted"/>
<reference evidence="2" key="1">
    <citation type="journal article" date="2023" name="G3 (Bethesda)">
        <title>Whole genome assembly and annotation of the endangered Caribbean coral Acropora cervicornis.</title>
        <authorList>
            <person name="Selwyn J.D."/>
            <person name="Vollmer S.V."/>
        </authorList>
    </citation>
    <scope>NUCLEOTIDE SEQUENCE</scope>
    <source>
        <strain evidence="2">K2</strain>
    </source>
</reference>
<comment type="caution">
    <text evidence="2">The sequence shown here is derived from an EMBL/GenBank/DDBJ whole genome shotgun (WGS) entry which is preliminary data.</text>
</comment>
<feature type="coiled-coil region" evidence="1">
    <location>
        <begin position="29"/>
        <end position="56"/>
    </location>
</feature>
<dbReference type="Proteomes" id="UP001249851">
    <property type="component" value="Unassembled WGS sequence"/>
</dbReference>
<dbReference type="AlphaFoldDB" id="A0AAD9QK32"/>
<evidence type="ECO:0000313" key="3">
    <source>
        <dbReference type="Proteomes" id="UP001249851"/>
    </source>
</evidence>
<keyword evidence="1" id="KW-0175">Coiled coil</keyword>
<organism evidence="2 3">
    <name type="scientific">Acropora cervicornis</name>
    <name type="common">Staghorn coral</name>
    <dbReference type="NCBI Taxonomy" id="6130"/>
    <lineage>
        <taxon>Eukaryota</taxon>
        <taxon>Metazoa</taxon>
        <taxon>Cnidaria</taxon>
        <taxon>Anthozoa</taxon>
        <taxon>Hexacorallia</taxon>
        <taxon>Scleractinia</taxon>
        <taxon>Astrocoeniina</taxon>
        <taxon>Acroporidae</taxon>
        <taxon>Acropora</taxon>
    </lineage>
</organism>